<feature type="region of interest" description="Disordered" evidence="3">
    <location>
        <begin position="73"/>
        <end position="99"/>
    </location>
</feature>
<feature type="region of interest" description="Disordered" evidence="3">
    <location>
        <begin position="111"/>
        <end position="135"/>
    </location>
</feature>
<reference evidence="5 6" key="1">
    <citation type="submission" date="2021-01" db="EMBL/GenBank/DDBJ databases">
        <title>Actinoplanes sp. nov. LDG1-06 isolated from lichen.</title>
        <authorList>
            <person name="Saeng-In P."/>
            <person name="Phongsopitanun W."/>
            <person name="Kanchanasin P."/>
            <person name="Yuki M."/>
            <person name="Kudo T."/>
            <person name="Ohkuma M."/>
            <person name="Tanasupawat S."/>
        </authorList>
    </citation>
    <scope>NUCLEOTIDE SEQUENCE [LARGE SCALE GENOMIC DNA]</scope>
    <source>
        <strain evidence="5 6">LDG1-06</strain>
    </source>
</reference>
<name>A0ABS2AKD2_9ACTN</name>
<feature type="compositionally biased region" description="Polar residues" evidence="3">
    <location>
        <begin position="76"/>
        <end position="90"/>
    </location>
</feature>
<dbReference type="Proteomes" id="UP000632138">
    <property type="component" value="Unassembled WGS sequence"/>
</dbReference>
<dbReference type="InterPro" id="IPR052063">
    <property type="entry name" value="Polysaccharide_Lyase_1"/>
</dbReference>
<dbReference type="PANTHER" id="PTHR42970">
    <property type="entry name" value="PECTATE LYASE C-RELATED"/>
    <property type="match status" value="1"/>
</dbReference>
<dbReference type="PROSITE" id="PS51173">
    <property type="entry name" value="CBM2"/>
    <property type="match status" value="1"/>
</dbReference>
<dbReference type="SMART" id="SM00637">
    <property type="entry name" value="CBD_II"/>
    <property type="match status" value="1"/>
</dbReference>
<dbReference type="InterPro" id="IPR008965">
    <property type="entry name" value="CBM2/CBM3_carb-bd_dom_sf"/>
</dbReference>
<evidence type="ECO:0000259" key="4">
    <source>
        <dbReference type="PROSITE" id="PS51173"/>
    </source>
</evidence>
<feature type="domain" description="CBM2" evidence="4">
    <location>
        <begin position="130"/>
        <end position="231"/>
    </location>
</feature>
<keyword evidence="2" id="KW-0325">Glycoprotein</keyword>
<dbReference type="Pfam" id="PF00553">
    <property type="entry name" value="CBM_2"/>
    <property type="match status" value="1"/>
</dbReference>
<dbReference type="SUPFAM" id="SSF49384">
    <property type="entry name" value="Carbohydrate-binding domain"/>
    <property type="match status" value="1"/>
</dbReference>
<evidence type="ECO:0000313" key="5">
    <source>
        <dbReference type="EMBL" id="MBM2620308.1"/>
    </source>
</evidence>
<dbReference type="Gene3D" id="2.60.40.290">
    <property type="match status" value="1"/>
</dbReference>
<keyword evidence="1" id="KW-0479">Metal-binding</keyword>
<sequence length="231" mass="23991">MTTEAAYTALPKVLDRAGAFWWARDAVDTRIVSETRTTSGTLISNYNSSQWNALWNASATNAPSGWDTDRDGMPNTWESANGLNPNTADQNGDADGDGYRNLEEYLDYAAQGGQTTPPTTTPPTTPPTTTPPATGGCSASYRTTNTWDGGFQGEVTVTAGSAAISGWSARWTLAGGQTISQVWNGKLTTSGTAVTVANESYNGALAAAASTTFGFLATGTATTPTVTCTST</sequence>
<accession>A0ABS2AKD2</accession>
<evidence type="ECO:0000256" key="2">
    <source>
        <dbReference type="ARBA" id="ARBA00023180"/>
    </source>
</evidence>
<protein>
    <submittedName>
        <fullName evidence="5">Cellulose binding domain-containing protein</fullName>
    </submittedName>
</protein>
<feature type="compositionally biased region" description="Pro residues" evidence="3">
    <location>
        <begin position="119"/>
        <end position="130"/>
    </location>
</feature>
<dbReference type="InterPro" id="IPR001919">
    <property type="entry name" value="CBD2"/>
</dbReference>
<gene>
    <name evidence="5" type="ORF">JIG36_32825</name>
</gene>
<dbReference type="EMBL" id="JAENHP010000014">
    <property type="protein sequence ID" value="MBM2620308.1"/>
    <property type="molecule type" value="Genomic_DNA"/>
</dbReference>
<dbReference type="InterPro" id="IPR012291">
    <property type="entry name" value="CBM2_carb-bd_dom_sf"/>
</dbReference>
<dbReference type="PANTHER" id="PTHR42970:SF1">
    <property type="entry name" value="PECTATE LYASE C-RELATED"/>
    <property type="match status" value="1"/>
</dbReference>
<organism evidence="5 6">
    <name type="scientific">Paractinoplanes ovalisporus</name>
    <dbReference type="NCBI Taxonomy" id="2810368"/>
    <lineage>
        <taxon>Bacteria</taxon>
        <taxon>Bacillati</taxon>
        <taxon>Actinomycetota</taxon>
        <taxon>Actinomycetes</taxon>
        <taxon>Micromonosporales</taxon>
        <taxon>Micromonosporaceae</taxon>
        <taxon>Paractinoplanes</taxon>
    </lineage>
</organism>
<proteinExistence type="predicted"/>
<comment type="caution">
    <text evidence="5">The sequence shown here is derived from an EMBL/GenBank/DDBJ whole genome shotgun (WGS) entry which is preliminary data.</text>
</comment>
<evidence type="ECO:0000313" key="6">
    <source>
        <dbReference type="Proteomes" id="UP000632138"/>
    </source>
</evidence>
<keyword evidence="6" id="KW-1185">Reference proteome</keyword>
<evidence type="ECO:0000256" key="3">
    <source>
        <dbReference type="SAM" id="MobiDB-lite"/>
    </source>
</evidence>
<evidence type="ECO:0000256" key="1">
    <source>
        <dbReference type="ARBA" id="ARBA00022723"/>
    </source>
</evidence>